<dbReference type="Proteomes" id="UP000006757">
    <property type="component" value="Unassembled WGS sequence"/>
</dbReference>
<comment type="caution">
    <text evidence="4">The sequence shown here is derived from an EMBL/GenBank/DDBJ whole genome shotgun (WGS) entry which is preliminary data.</text>
</comment>
<sequence length="389" mass="43722">MQVHDIRSVQTIMGYTHVLDTSILANRVQQLENVLSRLITRVDKVEDYNDLLYEFKDPLPTYRPNKREGDEQDRKDSKRQSTDHKPSLRDHMDLDRENSVSASGHTKAASIAPSNLSQDIISPVMTMPPLRAGGRPPHQPQPGPSNSHNQIPTQQGTPGSQIMGGEATWMNSLNRDPGPYGGAYTPSNMDFLRSGFEPASKAPSAHEHDAALALEGMALGRELHNVIPQSRDEQNNNEPTPGSPITFSSFVQSKKIHKPSGGLKSFPAASRLPSIIVGKYVINHYLENVDFRWRCLHRPTFERQLEDLSQRLRHKSTDFYRDELSTLALYASCLAVGVHFLDDDGYRDLNLNEEQAEQLAATCWEVSYQALEASDWMQVHDIRSVQTIM</sequence>
<name>K1W0D3_TRIAC</name>
<keyword evidence="2" id="KW-0539">Nucleus</keyword>
<dbReference type="PANTHER" id="PTHR31001:SF76">
    <property type="entry name" value="ZN(2)-C6 FUNGAL-TYPE DOMAIN-CONTAINING PROTEIN"/>
    <property type="match status" value="1"/>
</dbReference>
<organism evidence="4 5">
    <name type="scientific">Trichosporon asahii var. asahii (strain CBS 8904)</name>
    <name type="common">Yeast</name>
    <dbReference type="NCBI Taxonomy" id="1220162"/>
    <lineage>
        <taxon>Eukaryota</taxon>
        <taxon>Fungi</taxon>
        <taxon>Dikarya</taxon>
        <taxon>Basidiomycota</taxon>
        <taxon>Agaricomycotina</taxon>
        <taxon>Tremellomycetes</taxon>
        <taxon>Trichosporonales</taxon>
        <taxon>Trichosporonaceae</taxon>
        <taxon>Trichosporon</taxon>
    </lineage>
</organism>
<dbReference type="EMBL" id="AMBO01000281">
    <property type="protein sequence ID" value="EKD02513.1"/>
    <property type="molecule type" value="Genomic_DNA"/>
</dbReference>
<dbReference type="AlphaFoldDB" id="K1W0D3"/>
<dbReference type="InterPro" id="IPR050613">
    <property type="entry name" value="Sec_Metabolite_Reg"/>
</dbReference>
<accession>K1W0D3</accession>
<evidence type="ECO:0000256" key="1">
    <source>
        <dbReference type="ARBA" id="ARBA00004123"/>
    </source>
</evidence>
<dbReference type="STRING" id="1220162.K1W0D3"/>
<dbReference type="InParanoid" id="K1W0D3"/>
<feature type="region of interest" description="Disordered" evidence="3">
    <location>
        <begin position="56"/>
        <end position="174"/>
    </location>
</feature>
<feature type="compositionally biased region" description="Polar residues" evidence="3">
    <location>
        <begin position="236"/>
        <end position="247"/>
    </location>
</feature>
<proteinExistence type="predicted"/>
<evidence type="ECO:0000313" key="4">
    <source>
        <dbReference type="EMBL" id="EKD02513.1"/>
    </source>
</evidence>
<gene>
    <name evidence="4" type="ORF">A1Q2_03189</name>
</gene>
<evidence type="ECO:0000256" key="2">
    <source>
        <dbReference type="ARBA" id="ARBA00023242"/>
    </source>
</evidence>
<evidence type="ECO:0000313" key="5">
    <source>
        <dbReference type="Proteomes" id="UP000006757"/>
    </source>
</evidence>
<reference evidence="4 5" key="1">
    <citation type="journal article" date="2012" name="Eukaryot. Cell">
        <title>Genome sequence of the Trichosporon asahii environmental strain CBS 8904.</title>
        <authorList>
            <person name="Yang R.Y."/>
            <person name="Li H.T."/>
            <person name="Zhu H."/>
            <person name="Zhou G.P."/>
            <person name="Wang M."/>
            <person name="Wang L."/>
        </authorList>
    </citation>
    <scope>NUCLEOTIDE SEQUENCE [LARGE SCALE GENOMIC DNA]</scope>
    <source>
        <strain evidence="4 5">CBS 8904</strain>
    </source>
</reference>
<dbReference type="PANTHER" id="PTHR31001">
    <property type="entry name" value="UNCHARACTERIZED TRANSCRIPTIONAL REGULATORY PROTEIN"/>
    <property type="match status" value="1"/>
</dbReference>
<evidence type="ECO:0000256" key="3">
    <source>
        <dbReference type="SAM" id="MobiDB-lite"/>
    </source>
</evidence>
<feature type="region of interest" description="Disordered" evidence="3">
    <location>
        <begin position="228"/>
        <end position="247"/>
    </location>
</feature>
<keyword evidence="5" id="KW-1185">Reference proteome</keyword>
<dbReference type="HOGENOM" id="CLU_710158_0_0_1"/>
<dbReference type="CDD" id="cd12148">
    <property type="entry name" value="fungal_TF_MHR"/>
    <property type="match status" value="1"/>
</dbReference>
<comment type="subcellular location">
    <subcellularLocation>
        <location evidence="1">Nucleus</location>
    </subcellularLocation>
</comment>
<protein>
    <submittedName>
        <fullName evidence="4">Nucleus protein</fullName>
    </submittedName>
</protein>
<dbReference type="GO" id="GO:0005634">
    <property type="term" value="C:nucleus"/>
    <property type="evidence" value="ECO:0007669"/>
    <property type="project" value="UniProtKB-SubCell"/>
</dbReference>
<feature type="compositionally biased region" description="Polar residues" evidence="3">
    <location>
        <begin position="145"/>
        <end position="160"/>
    </location>
</feature>
<feature type="compositionally biased region" description="Basic and acidic residues" evidence="3">
    <location>
        <begin position="65"/>
        <end position="98"/>
    </location>
</feature>